<dbReference type="AlphaFoldDB" id="A0A918PN72"/>
<reference evidence="3" key="2">
    <citation type="submission" date="2020-09" db="EMBL/GenBank/DDBJ databases">
        <authorList>
            <person name="Sun Q."/>
            <person name="Kim S."/>
        </authorList>
    </citation>
    <scope>NUCLEOTIDE SEQUENCE</scope>
    <source>
        <strain evidence="3">KCTC 12368</strain>
    </source>
</reference>
<evidence type="ECO:0000313" key="3">
    <source>
        <dbReference type="EMBL" id="GGZ14646.1"/>
    </source>
</evidence>
<dbReference type="RefSeq" id="WP_018474444.1">
    <property type="nucleotide sequence ID" value="NZ_BMWX01000001.1"/>
</dbReference>
<name>A0A918PN72_9BACT</name>
<dbReference type="InterPro" id="IPR052956">
    <property type="entry name" value="Mesenchyme-surface_protein"/>
</dbReference>
<organism evidence="3 4">
    <name type="scientific">Echinicola pacifica</name>
    <dbReference type="NCBI Taxonomy" id="346377"/>
    <lineage>
        <taxon>Bacteria</taxon>
        <taxon>Pseudomonadati</taxon>
        <taxon>Bacteroidota</taxon>
        <taxon>Cytophagia</taxon>
        <taxon>Cytophagales</taxon>
        <taxon>Cyclobacteriaceae</taxon>
        <taxon>Echinicola</taxon>
    </lineage>
</organism>
<feature type="region of interest" description="Disordered" evidence="1">
    <location>
        <begin position="477"/>
        <end position="505"/>
    </location>
</feature>
<dbReference type="Proteomes" id="UP000619457">
    <property type="component" value="Unassembled WGS sequence"/>
</dbReference>
<dbReference type="SUPFAM" id="SSF50969">
    <property type="entry name" value="YVTN repeat-like/Quinoprotein amine dehydrogenase"/>
    <property type="match status" value="1"/>
</dbReference>
<feature type="domain" description="Choice-of-anchor I" evidence="2">
    <location>
        <begin position="113"/>
        <end position="587"/>
    </location>
</feature>
<keyword evidence="4" id="KW-1185">Reference proteome</keyword>
<reference evidence="3" key="1">
    <citation type="journal article" date="2014" name="Int. J. Syst. Evol. Microbiol.">
        <title>Complete genome sequence of Corynebacterium casei LMG S-19264T (=DSM 44701T), isolated from a smear-ripened cheese.</title>
        <authorList>
            <consortium name="US DOE Joint Genome Institute (JGI-PGF)"/>
            <person name="Walter F."/>
            <person name="Albersmeier A."/>
            <person name="Kalinowski J."/>
            <person name="Ruckert C."/>
        </authorList>
    </citation>
    <scope>NUCLEOTIDE SEQUENCE</scope>
    <source>
        <strain evidence="3">KCTC 12368</strain>
    </source>
</reference>
<dbReference type="PANTHER" id="PTHR46928">
    <property type="entry name" value="MESENCHYME-SPECIFIC CELL SURFACE GLYCOPROTEIN"/>
    <property type="match status" value="1"/>
</dbReference>
<protein>
    <recommendedName>
        <fullName evidence="2">Choice-of-anchor I domain-containing protein</fullName>
    </recommendedName>
</protein>
<dbReference type="InterPro" id="IPR055188">
    <property type="entry name" value="Choice_anch_I"/>
</dbReference>
<comment type="caution">
    <text evidence="3">The sequence shown here is derived from an EMBL/GenBank/DDBJ whole genome shotgun (WGS) entry which is preliminary data.</text>
</comment>
<dbReference type="PROSITE" id="PS51257">
    <property type="entry name" value="PROKAR_LIPOPROTEIN"/>
    <property type="match status" value="1"/>
</dbReference>
<dbReference type="EMBL" id="BMWX01000001">
    <property type="protein sequence ID" value="GGZ14646.1"/>
    <property type="molecule type" value="Genomic_DNA"/>
</dbReference>
<dbReference type="InterPro" id="IPR015943">
    <property type="entry name" value="WD40/YVTN_repeat-like_dom_sf"/>
</dbReference>
<dbReference type="Pfam" id="PF22494">
    <property type="entry name" value="choice_anch_I"/>
    <property type="match status" value="1"/>
</dbReference>
<evidence type="ECO:0000313" key="4">
    <source>
        <dbReference type="Proteomes" id="UP000619457"/>
    </source>
</evidence>
<sequence length="590" mass="64049">MKHTFTLFLVVIVIAFSCKEEEICPPTAWYEDADNDGLGNPQSMVNSCEQPNGYVDNANDEDDSDYCEASLWYQDLDGDGLGNADMSMEACEQPEGYVDNATDEIDNTAVNFEFLSTIDIGGLSAAEISAYDEVSKHLFITNAEKEGITVVELADPSAPAEIGFIDAGKVNSVAAYQGKIAVAVQNDNKQLNGEVKVYDTPSLQEIAVYEVGALPDMVAFTPDGKYIVVANEGEPNDDYTIDPEGSISVIDLENGTVAHAYFSAFNSRINALRASGFRVFGPGASLAMDVEPEYVTVSPDSKTAWVTLQENNGIARIDLASATVTEVYPLGVKDHMATSNKLDASNKDDIMELKNWPVLGFYHPDALSHFTANGVGYLITANEGDSRDYDGYSEEERVKDLVLDPIAFPDAATLQEDDQLGRLKVTSAQGDIDGDGDYDILYSYGARSFSIWTETGSLVFDSGDDISRKTLEHAPQYFNLDTDDDASSLTEGEADGRSDDKGAEPESTAILDLFGERQIAFIGLERVSAVMVYDVSTPGAPHFLQWIQRDTDIAPEGLITVNRNKSPNGKDLLIVSNEVSGTVSIYQNTQ</sequence>
<dbReference type="PANTHER" id="PTHR46928:SF1">
    <property type="entry name" value="MESENCHYME-SPECIFIC CELL SURFACE GLYCOPROTEIN"/>
    <property type="match status" value="1"/>
</dbReference>
<dbReference type="Gene3D" id="2.130.10.10">
    <property type="entry name" value="YVTN repeat-like/Quinoprotein amine dehydrogenase"/>
    <property type="match status" value="1"/>
</dbReference>
<proteinExistence type="predicted"/>
<evidence type="ECO:0000256" key="1">
    <source>
        <dbReference type="SAM" id="MobiDB-lite"/>
    </source>
</evidence>
<feature type="compositionally biased region" description="Basic and acidic residues" evidence="1">
    <location>
        <begin position="494"/>
        <end position="504"/>
    </location>
</feature>
<accession>A0A918PN72</accession>
<dbReference type="InterPro" id="IPR011044">
    <property type="entry name" value="Quino_amine_DH_bsu"/>
</dbReference>
<dbReference type="NCBIfam" id="NF038117">
    <property type="entry name" value="choice_anch_I"/>
    <property type="match status" value="1"/>
</dbReference>
<evidence type="ECO:0000259" key="2">
    <source>
        <dbReference type="Pfam" id="PF22494"/>
    </source>
</evidence>
<gene>
    <name evidence="3" type="ORF">GCM10007049_03190</name>
</gene>